<sequence length="229" mass="26474">MEIELQEDFISPRISFRRNGSLVCPHPSLLIDSLGRKSFSYNKLPSQPLTLTVIKLDGSSFVIEVPKTGTVAQLKQGVEAAFSHLPRNGPGTVSWSHVWGHFSLSYQGQTLITDSDHIENYGIKDGDRLHFVRHDSISYNMVKQKQEEEAPDLDKPIMSHACESRQENKETHDDVDERDIENQQDNCNNNGEELGVLTHCQYKFAHLFRRWFSYHKLETTDMRMEEKYY</sequence>
<organism evidence="1 2">
    <name type="scientific">Catharanthus roseus</name>
    <name type="common">Madagascar periwinkle</name>
    <name type="synonym">Vinca rosea</name>
    <dbReference type="NCBI Taxonomy" id="4058"/>
    <lineage>
        <taxon>Eukaryota</taxon>
        <taxon>Viridiplantae</taxon>
        <taxon>Streptophyta</taxon>
        <taxon>Embryophyta</taxon>
        <taxon>Tracheophyta</taxon>
        <taxon>Spermatophyta</taxon>
        <taxon>Magnoliopsida</taxon>
        <taxon>eudicotyledons</taxon>
        <taxon>Gunneridae</taxon>
        <taxon>Pentapetalae</taxon>
        <taxon>asterids</taxon>
        <taxon>lamiids</taxon>
        <taxon>Gentianales</taxon>
        <taxon>Apocynaceae</taxon>
        <taxon>Rauvolfioideae</taxon>
        <taxon>Vinceae</taxon>
        <taxon>Catharanthinae</taxon>
        <taxon>Catharanthus</taxon>
    </lineage>
</organism>
<evidence type="ECO:0000313" key="2">
    <source>
        <dbReference type="Proteomes" id="UP001060085"/>
    </source>
</evidence>
<proteinExistence type="predicted"/>
<dbReference type="Proteomes" id="UP001060085">
    <property type="component" value="Linkage Group LG03"/>
</dbReference>
<keyword evidence="2" id="KW-1185">Reference proteome</keyword>
<comment type="caution">
    <text evidence="1">The sequence shown here is derived from an EMBL/GenBank/DDBJ whole genome shotgun (WGS) entry which is preliminary data.</text>
</comment>
<dbReference type="EMBL" id="CM044703">
    <property type="protein sequence ID" value="KAI5673367.1"/>
    <property type="molecule type" value="Genomic_DNA"/>
</dbReference>
<protein>
    <submittedName>
        <fullName evidence="1">Uncharacterized protein</fullName>
    </submittedName>
</protein>
<reference evidence="2" key="1">
    <citation type="journal article" date="2023" name="Nat. Plants">
        <title>Single-cell RNA sequencing provides a high-resolution roadmap for understanding the multicellular compartmentation of specialized metabolism.</title>
        <authorList>
            <person name="Sun S."/>
            <person name="Shen X."/>
            <person name="Li Y."/>
            <person name="Li Y."/>
            <person name="Wang S."/>
            <person name="Li R."/>
            <person name="Zhang H."/>
            <person name="Shen G."/>
            <person name="Guo B."/>
            <person name="Wei J."/>
            <person name="Xu J."/>
            <person name="St-Pierre B."/>
            <person name="Chen S."/>
            <person name="Sun C."/>
        </authorList>
    </citation>
    <scope>NUCLEOTIDE SEQUENCE [LARGE SCALE GENOMIC DNA]</scope>
</reference>
<gene>
    <name evidence="1" type="ORF">M9H77_13731</name>
</gene>
<accession>A0ACC0BL78</accession>
<name>A0ACC0BL78_CATRO</name>
<evidence type="ECO:0000313" key="1">
    <source>
        <dbReference type="EMBL" id="KAI5673367.1"/>
    </source>
</evidence>